<dbReference type="OrthoDB" id="3650850at2759"/>
<evidence type="ECO:0000313" key="1">
    <source>
        <dbReference type="EMBL" id="KAF7191810.1"/>
    </source>
</evidence>
<name>A0A8H6VM70_9PEZI</name>
<proteinExistence type="predicted"/>
<sequence>MAVNHHLMKLEQRMKALAIVDQPLNELQRRIRVLPQELQDLIFDFVLGSFEPGETVTIDEDYQPPKALSINHATRKKLTAQYYSNTKFVINFSGWRNFKTYSTYLWIRSVVCEHLSLVKELRFRHDLITRRQICEELQQHEDWLSQENPAKHIRLLAHVMAHTANGDRKLQWLSRQEIAALP</sequence>
<comment type="caution">
    <text evidence="1">The sequence shown here is derived from an EMBL/GenBank/DDBJ whole genome shotgun (WGS) entry which is preliminary data.</text>
</comment>
<dbReference type="AlphaFoldDB" id="A0A8H6VM70"/>
<feature type="non-terminal residue" evidence="1">
    <location>
        <position position="182"/>
    </location>
</feature>
<keyword evidence="2" id="KW-1185">Reference proteome</keyword>
<dbReference type="Proteomes" id="UP000660729">
    <property type="component" value="Unassembled WGS sequence"/>
</dbReference>
<evidence type="ECO:0000313" key="2">
    <source>
        <dbReference type="Proteomes" id="UP000660729"/>
    </source>
</evidence>
<dbReference type="EMBL" id="JABCIY010000155">
    <property type="protein sequence ID" value="KAF7191810.1"/>
    <property type="molecule type" value="Genomic_DNA"/>
</dbReference>
<protein>
    <submittedName>
        <fullName evidence="1">Uncharacterized protein</fullName>
    </submittedName>
</protein>
<reference evidence="1" key="1">
    <citation type="submission" date="2020-04" db="EMBL/GenBank/DDBJ databases">
        <title>Draft genome resource of the tomato pathogen Pseudocercospora fuligena.</title>
        <authorList>
            <person name="Zaccaron A."/>
        </authorList>
    </citation>
    <scope>NUCLEOTIDE SEQUENCE</scope>
    <source>
        <strain evidence="1">PF001</strain>
    </source>
</reference>
<gene>
    <name evidence="1" type="ORF">HII31_06855</name>
</gene>
<organism evidence="1 2">
    <name type="scientific">Pseudocercospora fuligena</name>
    <dbReference type="NCBI Taxonomy" id="685502"/>
    <lineage>
        <taxon>Eukaryota</taxon>
        <taxon>Fungi</taxon>
        <taxon>Dikarya</taxon>
        <taxon>Ascomycota</taxon>
        <taxon>Pezizomycotina</taxon>
        <taxon>Dothideomycetes</taxon>
        <taxon>Dothideomycetidae</taxon>
        <taxon>Mycosphaerellales</taxon>
        <taxon>Mycosphaerellaceae</taxon>
        <taxon>Pseudocercospora</taxon>
    </lineage>
</organism>
<accession>A0A8H6VM70</accession>